<evidence type="ECO:0000313" key="2">
    <source>
        <dbReference type="Proteomes" id="UP000569329"/>
    </source>
</evidence>
<keyword evidence="2" id="KW-1185">Reference proteome</keyword>
<proteinExistence type="predicted"/>
<evidence type="ECO:0000313" key="1">
    <source>
        <dbReference type="EMBL" id="MBA8826493.1"/>
    </source>
</evidence>
<reference evidence="1 2" key="1">
    <citation type="submission" date="2020-07" db="EMBL/GenBank/DDBJ databases">
        <title>Sequencing the genomes of 1000 actinobacteria strains.</title>
        <authorList>
            <person name="Klenk H.-P."/>
        </authorList>
    </citation>
    <scope>NUCLEOTIDE SEQUENCE [LARGE SCALE GENOMIC DNA]</scope>
    <source>
        <strain evidence="1 2">DSM 45975</strain>
    </source>
</reference>
<dbReference type="Proteomes" id="UP000569329">
    <property type="component" value="Unassembled WGS sequence"/>
</dbReference>
<name>A0A839DZP9_9PSEU</name>
<dbReference type="EMBL" id="JACGWZ010000005">
    <property type="protein sequence ID" value="MBA8826493.1"/>
    <property type="molecule type" value="Genomic_DNA"/>
</dbReference>
<protein>
    <submittedName>
        <fullName evidence="1">Uncharacterized protein</fullName>
    </submittedName>
</protein>
<sequence length="34" mass="3575">MPFEPDPELKPAFEAFAELGIQPPLGATGGRFGS</sequence>
<dbReference type="AlphaFoldDB" id="A0A839DZP9"/>
<accession>A0A839DZP9</accession>
<comment type="caution">
    <text evidence="1">The sequence shown here is derived from an EMBL/GenBank/DDBJ whole genome shotgun (WGS) entry which is preliminary data.</text>
</comment>
<gene>
    <name evidence="1" type="ORF">FHX42_003869</name>
</gene>
<organism evidence="1 2">
    <name type="scientific">Halosaccharopolyspora lacisalsi</name>
    <dbReference type="NCBI Taxonomy" id="1000566"/>
    <lineage>
        <taxon>Bacteria</taxon>
        <taxon>Bacillati</taxon>
        <taxon>Actinomycetota</taxon>
        <taxon>Actinomycetes</taxon>
        <taxon>Pseudonocardiales</taxon>
        <taxon>Pseudonocardiaceae</taxon>
        <taxon>Halosaccharopolyspora</taxon>
    </lineage>
</organism>